<comment type="caution">
    <text evidence="1">The sequence shown here is derived from an EMBL/GenBank/DDBJ whole genome shotgun (WGS) entry which is preliminary data.</text>
</comment>
<sequence length="68" mass="8041">MKHMMAVRDEVGDYIFYIIKDGQASFWYDNWTGEEALYKLVARVYDQTHVANTTFKALTYKPPLQDFV</sequence>
<protein>
    <recommendedName>
        <fullName evidence="3">rRNA N-glycosidase</fullName>
    </recommendedName>
</protein>
<evidence type="ECO:0000313" key="2">
    <source>
        <dbReference type="Proteomes" id="UP001630127"/>
    </source>
</evidence>
<reference evidence="1 2" key="1">
    <citation type="submission" date="2024-11" db="EMBL/GenBank/DDBJ databases">
        <title>A near-complete genome assembly of Cinchona calisaya.</title>
        <authorList>
            <person name="Lian D.C."/>
            <person name="Zhao X.W."/>
            <person name="Wei L."/>
        </authorList>
    </citation>
    <scope>NUCLEOTIDE SEQUENCE [LARGE SCALE GENOMIC DNA]</scope>
    <source>
        <tissue evidence="1">Nenye</tissue>
    </source>
</reference>
<evidence type="ECO:0000313" key="1">
    <source>
        <dbReference type="EMBL" id="KAL3537708.1"/>
    </source>
</evidence>
<keyword evidence="2" id="KW-1185">Reference proteome</keyword>
<dbReference type="AlphaFoldDB" id="A0ABD3B359"/>
<evidence type="ECO:0008006" key="3">
    <source>
        <dbReference type="Google" id="ProtNLM"/>
    </source>
</evidence>
<name>A0ABD3B359_9GENT</name>
<dbReference type="Proteomes" id="UP001630127">
    <property type="component" value="Unassembled WGS sequence"/>
</dbReference>
<organism evidence="1 2">
    <name type="scientific">Cinchona calisaya</name>
    <dbReference type="NCBI Taxonomy" id="153742"/>
    <lineage>
        <taxon>Eukaryota</taxon>
        <taxon>Viridiplantae</taxon>
        <taxon>Streptophyta</taxon>
        <taxon>Embryophyta</taxon>
        <taxon>Tracheophyta</taxon>
        <taxon>Spermatophyta</taxon>
        <taxon>Magnoliopsida</taxon>
        <taxon>eudicotyledons</taxon>
        <taxon>Gunneridae</taxon>
        <taxon>Pentapetalae</taxon>
        <taxon>asterids</taxon>
        <taxon>lamiids</taxon>
        <taxon>Gentianales</taxon>
        <taxon>Rubiaceae</taxon>
        <taxon>Cinchonoideae</taxon>
        <taxon>Cinchoneae</taxon>
        <taxon>Cinchona</taxon>
    </lineage>
</organism>
<gene>
    <name evidence="1" type="ORF">ACH5RR_001074</name>
</gene>
<proteinExistence type="predicted"/>
<dbReference type="EMBL" id="JBJUIK010000001">
    <property type="protein sequence ID" value="KAL3537708.1"/>
    <property type="molecule type" value="Genomic_DNA"/>
</dbReference>
<accession>A0ABD3B359</accession>